<dbReference type="InterPro" id="IPR000008">
    <property type="entry name" value="C2_dom"/>
</dbReference>
<evidence type="ECO:0000256" key="2">
    <source>
        <dbReference type="ARBA" id="ARBA00022692"/>
    </source>
</evidence>
<dbReference type="PANTHER" id="PTHR12308">
    <property type="entry name" value="ANOCTAMIN"/>
    <property type="match status" value="1"/>
</dbReference>
<name>A0A6G0WWK9_9STRA</name>
<dbReference type="Gene3D" id="2.60.120.10">
    <property type="entry name" value="Jelly Rolls"/>
    <property type="match status" value="1"/>
</dbReference>
<dbReference type="Pfam" id="PF00168">
    <property type="entry name" value="C2"/>
    <property type="match status" value="1"/>
</dbReference>
<dbReference type="InterPro" id="IPR049452">
    <property type="entry name" value="Anoctamin_TM"/>
</dbReference>
<dbReference type="InterPro" id="IPR014710">
    <property type="entry name" value="RmlC-like_jellyroll"/>
</dbReference>
<feature type="transmembrane region" description="Helical" evidence="5">
    <location>
        <begin position="1048"/>
        <end position="1073"/>
    </location>
</feature>
<feature type="domain" description="C2" evidence="6">
    <location>
        <begin position="1240"/>
        <end position="1361"/>
    </location>
</feature>
<evidence type="ECO:0000259" key="6">
    <source>
        <dbReference type="PROSITE" id="PS50004"/>
    </source>
</evidence>
<organism evidence="8 9">
    <name type="scientific">Aphanomyces euteiches</name>
    <dbReference type="NCBI Taxonomy" id="100861"/>
    <lineage>
        <taxon>Eukaryota</taxon>
        <taxon>Sar</taxon>
        <taxon>Stramenopiles</taxon>
        <taxon>Oomycota</taxon>
        <taxon>Saprolegniomycetes</taxon>
        <taxon>Saprolegniales</taxon>
        <taxon>Verrucalvaceae</taxon>
        <taxon>Aphanomyces</taxon>
    </lineage>
</organism>
<feature type="domain" description="Cyclic nucleotide-binding" evidence="7">
    <location>
        <begin position="130"/>
        <end position="201"/>
    </location>
</feature>
<feature type="transmembrane region" description="Helical" evidence="5">
    <location>
        <begin position="542"/>
        <end position="566"/>
    </location>
</feature>
<evidence type="ECO:0000256" key="5">
    <source>
        <dbReference type="SAM" id="Phobius"/>
    </source>
</evidence>
<sequence length="1454" mass="166246">MSTGLVTPIPEDLVTATDIPPSASIDKKSLTSLLPGLQSQTVEPSLKTVRDHKHDEMRAKIRAHVGQSLRALGEQKRRNSRRICGLTRADIFQWIRAMLFCSDADSLDDAADDSDSKISSTKKFLRGVEDLSNLTGGELSQLARLAEMRSFRRDDVIVANEEQADGLYIVMSGKAARAFMVQGQVDETLPIESIEYQEAFGMNIPALIRDDSRIESSVTAVSEHVECIWLPHLVVRMLNLEPRMEYEFVLILKNPSNGKDSDLKQQESILTNILQAGIHVTVMANTRNTCDKIILLLNAPLWLLAREDKLMKMERIVEYHSEEDAKCLGDEYSSNADSMTAADRISAFASILTRPTTDHPPGVGLRGIENNQDAMVHDIFPLHDPNVNDFITSSWFKEALSTSTRRLFLLRTKDHFGLQIAFYMAFVRLYCSALSTPCVVGILLWIIWRQAHYWSYMQALGIFGLLVAFVWAPSVLKRWKRYQHALLVEWDLIQAKEVEYPNHQFKNYVVETINVASEGDTPDYVDIKTYDRRRRYPKYISFGIFAVICCLLLFVFVGLYCQWYIIAVMTPMCDDPRCPKFLDANNCITQCELLIQQGKTYNFLREIRSSVRGCTGYCDLSTFDPSYYSCDTALVGCFATERGIVGTARWTYVLVQGIALGLTLDIIFLAIFEQIASVFNKWENYATTQENERRFVEKIFVFNWVGYFYWFFLLCFLYTPYGENVQAYIRENIDTKPWLTANGKLKFSRYWVSGLVAMDSAFVTPLIVTQALNLLINTFVPYLLRRAVIRARDAYLVKKDELSLKLKNGLNKPAQNVVDLNQNASKESAIRLGELQLQTSSKTEKDAKEMKLHLVATSGQNDFDLTELEKEELALHLAEKRPIRAADLESTAVYLFGNLSRHHNQMSRICSNIRREELDEYQVTSYDWIDRVTQDIAHNKKHENIWEDSLHKTKNQPSFRLRLIKDWHCRKYIYNADRIIEESSMSVYSPQGDLLHMAIQFSYVTMFSVIWPFCALCAYCNNAVATRFDTIKMVIDCKRAVPRRVVGIGPWFGAFMLETLVATMVVPAIFVYVTGQMDAFSSTCTISETNYGPVTNCYSPIYRLIAFCLLENIGIGICFFVYLRKKDISRETSIKMQEHSRRVKYSVRKSVRTIGEHILVDVNEGEWRQGTVAWVQNGRVKVNFHTNEGFGEVSHSIEHEAWLDKERYVLEAPIPVRIFDMGMPVLLASAKKGIWLEGNIVGLDLVNRSGKELAYSPNEMHLSILEGRNLKSYMLRNVLDPYCVVTCGTFKHMTTIKRHTLNPLWNEYLVFTMTKKDMNASNGKLRLSVYNHDALSLGECIGEAEIDMSDHINGQRTKLLVPLLLKKNGLNVELLGNAVHKLALGDDCFEPQLLIEIQWIDSRFPAQVQVKVKQDGEEVMPRVLTRKQCETRLCYGFHSHEIKEGRIYDSNIAQ</sequence>
<evidence type="ECO:0000256" key="3">
    <source>
        <dbReference type="ARBA" id="ARBA00022989"/>
    </source>
</evidence>
<dbReference type="InterPro" id="IPR018490">
    <property type="entry name" value="cNMP-bd_dom_sf"/>
</dbReference>
<feature type="transmembrane region" description="Helical" evidence="5">
    <location>
        <begin position="699"/>
        <end position="719"/>
    </location>
</feature>
<dbReference type="SMART" id="SM00239">
    <property type="entry name" value="C2"/>
    <property type="match status" value="1"/>
</dbReference>
<evidence type="ECO:0000256" key="4">
    <source>
        <dbReference type="ARBA" id="ARBA00023136"/>
    </source>
</evidence>
<evidence type="ECO:0000259" key="7">
    <source>
        <dbReference type="PROSITE" id="PS50042"/>
    </source>
</evidence>
<gene>
    <name evidence="8" type="ORF">Ae201684_010891</name>
</gene>
<evidence type="ECO:0000313" key="9">
    <source>
        <dbReference type="Proteomes" id="UP000481153"/>
    </source>
</evidence>
<comment type="subcellular location">
    <subcellularLocation>
        <location evidence="1">Membrane</location>
        <topology evidence="1">Multi-pass membrane protein</topology>
    </subcellularLocation>
</comment>
<dbReference type="InterPro" id="IPR000595">
    <property type="entry name" value="cNMP-bd_dom"/>
</dbReference>
<keyword evidence="4 5" id="KW-0472">Membrane</keyword>
<evidence type="ECO:0000256" key="1">
    <source>
        <dbReference type="ARBA" id="ARBA00004141"/>
    </source>
</evidence>
<evidence type="ECO:0008006" key="10">
    <source>
        <dbReference type="Google" id="ProtNLM"/>
    </source>
</evidence>
<feature type="transmembrane region" description="Helical" evidence="5">
    <location>
        <begin position="453"/>
        <end position="472"/>
    </location>
</feature>
<dbReference type="GO" id="GO:0005254">
    <property type="term" value="F:chloride channel activity"/>
    <property type="evidence" value="ECO:0007669"/>
    <property type="project" value="TreeGrafter"/>
</dbReference>
<feature type="transmembrane region" description="Helical" evidence="5">
    <location>
        <begin position="650"/>
        <end position="672"/>
    </location>
</feature>
<dbReference type="Gene3D" id="2.60.40.150">
    <property type="entry name" value="C2 domain"/>
    <property type="match status" value="1"/>
</dbReference>
<accession>A0A6G0WWK9</accession>
<dbReference type="InterPro" id="IPR007632">
    <property type="entry name" value="Anoctamin"/>
</dbReference>
<protein>
    <recommendedName>
        <fullName evidence="10">C2 domain-containing protein</fullName>
    </recommendedName>
</protein>
<dbReference type="InterPro" id="IPR035892">
    <property type="entry name" value="C2_domain_sf"/>
</dbReference>
<keyword evidence="3 5" id="KW-1133">Transmembrane helix</keyword>
<dbReference type="SUPFAM" id="SSF51206">
    <property type="entry name" value="cAMP-binding domain-like"/>
    <property type="match status" value="1"/>
</dbReference>
<comment type="caution">
    <text evidence="8">The sequence shown here is derived from an EMBL/GenBank/DDBJ whole genome shotgun (WGS) entry which is preliminary data.</text>
</comment>
<dbReference type="SUPFAM" id="SSF49562">
    <property type="entry name" value="C2 domain (Calcium/lipid-binding domain, CaLB)"/>
    <property type="match status" value="1"/>
</dbReference>
<dbReference type="CDD" id="cd00038">
    <property type="entry name" value="CAP_ED"/>
    <property type="match status" value="1"/>
</dbReference>
<keyword evidence="9" id="KW-1185">Reference proteome</keyword>
<dbReference type="Pfam" id="PF04547">
    <property type="entry name" value="Anoctamin"/>
    <property type="match status" value="1"/>
</dbReference>
<dbReference type="PROSITE" id="PS50004">
    <property type="entry name" value="C2"/>
    <property type="match status" value="1"/>
</dbReference>
<dbReference type="CDD" id="cd00030">
    <property type="entry name" value="C2"/>
    <property type="match status" value="1"/>
</dbReference>
<dbReference type="EMBL" id="VJMJ01000138">
    <property type="protein sequence ID" value="KAF0731939.1"/>
    <property type="molecule type" value="Genomic_DNA"/>
</dbReference>
<feature type="transmembrane region" description="Helical" evidence="5">
    <location>
        <begin position="1101"/>
        <end position="1123"/>
    </location>
</feature>
<feature type="transmembrane region" description="Helical" evidence="5">
    <location>
        <begin position="420"/>
        <end position="447"/>
    </location>
</feature>
<dbReference type="Proteomes" id="UP000481153">
    <property type="component" value="Unassembled WGS sequence"/>
</dbReference>
<dbReference type="GO" id="GO:0016020">
    <property type="term" value="C:membrane"/>
    <property type="evidence" value="ECO:0007669"/>
    <property type="project" value="UniProtKB-SubCell"/>
</dbReference>
<evidence type="ECO:0000313" key="8">
    <source>
        <dbReference type="EMBL" id="KAF0731939.1"/>
    </source>
</evidence>
<dbReference type="PANTHER" id="PTHR12308:SF73">
    <property type="entry name" value="ANOCTAMIN"/>
    <property type="match status" value="1"/>
</dbReference>
<reference evidence="8 9" key="1">
    <citation type="submission" date="2019-07" db="EMBL/GenBank/DDBJ databases">
        <title>Genomics analysis of Aphanomyces spp. identifies a new class of oomycete effector associated with host adaptation.</title>
        <authorList>
            <person name="Gaulin E."/>
        </authorList>
    </citation>
    <scope>NUCLEOTIDE SEQUENCE [LARGE SCALE GENOMIC DNA]</scope>
    <source>
        <strain evidence="8 9">ATCC 201684</strain>
    </source>
</reference>
<proteinExistence type="predicted"/>
<keyword evidence="2 5" id="KW-0812">Transmembrane</keyword>
<dbReference type="PROSITE" id="PS50042">
    <property type="entry name" value="CNMP_BINDING_3"/>
    <property type="match status" value="1"/>
</dbReference>
<dbReference type="VEuPathDB" id="FungiDB:AeMF1_018452"/>